<evidence type="ECO:0000256" key="2">
    <source>
        <dbReference type="ARBA" id="ARBA00022448"/>
    </source>
</evidence>
<evidence type="ECO:0000256" key="10">
    <source>
        <dbReference type="SAM" id="SignalP"/>
    </source>
</evidence>
<evidence type="ECO:0000256" key="4">
    <source>
        <dbReference type="ARBA" id="ARBA00022692"/>
    </source>
</evidence>
<dbReference type="FunFam" id="2.60.40.1120:FF:000003">
    <property type="entry name" value="Outer membrane protein Omp121"/>
    <property type="match status" value="1"/>
</dbReference>
<evidence type="ECO:0000256" key="9">
    <source>
        <dbReference type="RuleBase" id="RU003357"/>
    </source>
</evidence>
<evidence type="ECO:0000256" key="5">
    <source>
        <dbReference type="ARBA" id="ARBA00023077"/>
    </source>
</evidence>
<dbReference type="InterPro" id="IPR036942">
    <property type="entry name" value="Beta-barrel_TonB_sf"/>
</dbReference>
<dbReference type="Pfam" id="PF00593">
    <property type="entry name" value="TonB_dep_Rec_b-barrel"/>
    <property type="match status" value="1"/>
</dbReference>
<dbReference type="GO" id="GO:0009279">
    <property type="term" value="C:cell outer membrane"/>
    <property type="evidence" value="ECO:0007669"/>
    <property type="project" value="UniProtKB-SubCell"/>
</dbReference>
<evidence type="ECO:0000259" key="11">
    <source>
        <dbReference type="Pfam" id="PF00593"/>
    </source>
</evidence>
<sequence>MRILLSRGAGAYLLLVASFLCANLLSAQVTGTVIDADTGDPLIGASILIKGTTSGAVTDFDGNYTIEAEPGNTLIFSYTGYSTQEALVGNESVLDVTMTSGELLEEVVVTGYTAQSKRDITGAVATVSSEELLAVPATTFAQQLQGRASGITVVNDATPGGEATIRIRGYGTVGNNSPLYVIDGVPTRNQNNLNPNDIESLQVLKDASAASIYGSRAANGVVIITTKKGKLGKPTVSYNTYYGLQNAAQDIDVLNAQELGRYLYLADLYAGKDPAHGQYGFGANGEVTIPNYVFPSGAETANEDEYSLTPDNINAITRSADTYWWDEVTRSNAPIQNHQISATGATEFARYAFSMNYFDQEAITRFVAYERMSLRANTQFSAISDRLRIGENFTVSFGNRKGGYSNNSEQNAVSGSYKHHPLLPVYDIAGNFAGSRGANLGNNFNPYAVLARDQDDRNYNLRAFGNVYAEFDVINDLTFKTSFGLDANTSRSRNIGRPQPEYVEGNFINSLSIGDSYEYEWVWTNTVSYSRELSSDHQVSGLAGVEAISGFGEFSNASRQRFPSEDNSIISYLNLGDLTTAGNSGGTFKDFSLFGVFAQANYAFRDRYLVQVIGRYDQSSRFLTADNAAFFPSVSLGWRISDEPFFSGLSAVFSDLKLRYGWGQTGNQEIGDYNSFTTYRSNIFNAGYPIDGSPNAPTIGFDASSFGNPLAQWETTTSNNLGFDGSMFNNRLDVELDLWTRSTTDVLLQVPITFSAGDASPPAFNVGEVSNRGVDLGLNWTGGSDQFYYSIGGNFSTYRNEVVALNDPDARIFGFGSRVPSMTVTQAGQPISSFFGFQTDGIFQSQAEADAHPAYGSYNAPGKFRFVDVNEDGVISDADRTIIGNPHPDFTYGLNLTLGYGNFELNVFGNGSQGNDIFNYTRFFADFNTFQGNRSQRALYDAWQPSNPTAPREQWVAANPGATSPIMDANDQISSQVSDYLIEDGSFFRIRNIQLTYSLPTELGSRLGLSNAQVYLQGQNMVTITKYNGLNPEIQSNTDTTIGFDGGYMPAARTVLFGLNISFQ</sequence>
<dbReference type="InterPro" id="IPR023997">
    <property type="entry name" value="TonB-dep_OMP_SusC/RagA_CS"/>
</dbReference>
<keyword evidence="2 8" id="KW-0813">Transport</keyword>
<evidence type="ECO:0000313" key="13">
    <source>
        <dbReference type="EMBL" id="MBB4079763.1"/>
    </source>
</evidence>
<dbReference type="EMBL" id="JACIFF010000006">
    <property type="protein sequence ID" value="MBB4079763.1"/>
    <property type="molecule type" value="Genomic_DNA"/>
</dbReference>
<organism evidence="13 14">
    <name type="scientific">Neolewinella aquimaris</name>
    <dbReference type="NCBI Taxonomy" id="1835722"/>
    <lineage>
        <taxon>Bacteria</taxon>
        <taxon>Pseudomonadati</taxon>
        <taxon>Bacteroidota</taxon>
        <taxon>Saprospiria</taxon>
        <taxon>Saprospirales</taxon>
        <taxon>Lewinellaceae</taxon>
        <taxon>Neolewinella</taxon>
    </lineage>
</organism>
<dbReference type="InterPro" id="IPR039426">
    <property type="entry name" value="TonB-dep_rcpt-like"/>
</dbReference>
<evidence type="ECO:0000256" key="6">
    <source>
        <dbReference type="ARBA" id="ARBA00023136"/>
    </source>
</evidence>
<dbReference type="Pfam" id="PF07715">
    <property type="entry name" value="Plug"/>
    <property type="match status" value="1"/>
</dbReference>
<gene>
    <name evidence="13" type="ORF">GGR28_002390</name>
</gene>
<dbReference type="SUPFAM" id="SSF56935">
    <property type="entry name" value="Porins"/>
    <property type="match status" value="1"/>
</dbReference>
<comment type="similarity">
    <text evidence="8 9">Belongs to the TonB-dependent receptor family.</text>
</comment>
<keyword evidence="7 8" id="KW-0998">Cell outer membrane</keyword>
<dbReference type="PROSITE" id="PS52016">
    <property type="entry name" value="TONB_DEPENDENT_REC_3"/>
    <property type="match status" value="1"/>
</dbReference>
<keyword evidence="3 8" id="KW-1134">Transmembrane beta strand</keyword>
<dbReference type="Gene3D" id="2.60.40.1120">
    <property type="entry name" value="Carboxypeptidase-like, regulatory domain"/>
    <property type="match status" value="1"/>
</dbReference>
<reference evidence="13 14" key="1">
    <citation type="submission" date="2020-08" db="EMBL/GenBank/DDBJ databases">
        <title>Genomic Encyclopedia of Type Strains, Phase IV (KMG-IV): sequencing the most valuable type-strain genomes for metagenomic binning, comparative biology and taxonomic classification.</title>
        <authorList>
            <person name="Goeker M."/>
        </authorList>
    </citation>
    <scope>NUCLEOTIDE SEQUENCE [LARGE SCALE GENOMIC DNA]</scope>
    <source>
        <strain evidence="13 14">DSM 105137</strain>
    </source>
</reference>
<accession>A0A840E735</accession>
<dbReference type="InterPro" id="IPR037066">
    <property type="entry name" value="Plug_dom_sf"/>
</dbReference>
<evidence type="ECO:0000256" key="3">
    <source>
        <dbReference type="ARBA" id="ARBA00022452"/>
    </source>
</evidence>
<keyword evidence="14" id="KW-1185">Reference proteome</keyword>
<comment type="subcellular location">
    <subcellularLocation>
        <location evidence="1 8">Cell outer membrane</location>
        <topology evidence="1 8">Multi-pass membrane protein</topology>
    </subcellularLocation>
</comment>
<feature type="chain" id="PRO_5032670072" evidence="10">
    <location>
        <begin position="28"/>
        <end position="1064"/>
    </location>
</feature>
<keyword evidence="10" id="KW-0732">Signal</keyword>
<feature type="domain" description="TonB-dependent receptor-like beta-barrel" evidence="11">
    <location>
        <begin position="403"/>
        <end position="906"/>
    </location>
</feature>
<evidence type="ECO:0000256" key="1">
    <source>
        <dbReference type="ARBA" id="ARBA00004571"/>
    </source>
</evidence>
<keyword evidence="6 8" id="KW-0472">Membrane</keyword>
<dbReference type="RefSeq" id="WP_183496009.1">
    <property type="nucleotide sequence ID" value="NZ_JACIFF010000006.1"/>
</dbReference>
<dbReference type="Pfam" id="PF13715">
    <property type="entry name" value="CarbopepD_reg_2"/>
    <property type="match status" value="1"/>
</dbReference>
<name>A0A840E735_9BACT</name>
<protein>
    <submittedName>
        <fullName evidence="13">TonB-linked SusC/RagA family outer membrane protein</fullName>
    </submittedName>
</protein>
<dbReference type="Gene3D" id="2.40.170.20">
    <property type="entry name" value="TonB-dependent receptor, beta-barrel domain"/>
    <property type="match status" value="1"/>
</dbReference>
<dbReference type="AlphaFoldDB" id="A0A840E735"/>
<evidence type="ECO:0000259" key="12">
    <source>
        <dbReference type="Pfam" id="PF07715"/>
    </source>
</evidence>
<dbReference type="InterPro" id="IPR023996">
    <property type="entry name" value="TonB-dep_OMP_SusC/RagA"/>
</dbReference>
<keyword evidence="4 8" id="KW-0812">Transmembrane</keyword>
<proteinExistence type="inferred from homology"/>
<dbReference type="InterPro" id="IPR000531">
    <property type="entry name" value="Beta-barrel_TonB"/>
</dbReference>
<dbReference type="NCBIfam" id="TIGR04057">
    <property type="entry name" value="SusC_RagA_signa"/>
    <property type="match status" value="1"/>
</dbReference>
<evidence type="ECO:0000256" key="8">
    <source>
        <dbReference type="PROSITE-ProRule" id="PRU01360"/>
    </source>
</evidence>
<dbReference type="Gene3D" id="2.170.130.10">
    <property type="entry name" value="TonB-dependent receptor, plug domain"/>
    <property type="match status" value="1"/>
</dbReference>
<dbReference type="Proteomes" id="UP000576209">
    <property type="component" value="Unassembled WGS sequence"/>
</dbReference>
<evidence type="ECO:0000256" key="7">
    <source>
        <dbReference type="ARBA" id="ARBA00023237"/>
    </source>
</evidence>
<dbReference type="InterPro" id="IPR008969">
    <property type="entry name" value="CarboxyPept-like_regulatory"/>
</dbReference>
<dbReference type="NCBIfam" id="TIGR04056">
    <property type="entry name" value="OMP_RagA_SusC"/>
    <property type="match status" value="1"/>
</dbReference>
<feature type="signal peptide" evidence="10">
    <location>
        <begin position="1"/>
        <end position="27"/>
    </location>
</feature>
<evidence type="ECO:0000313" key="14">
    <source>
        <dbReference type="Proteomes" id="UP000576209"/>
    </source>
</evidence>
<dbReference type="SUPFAM" id="SSF49464">
    <property type="entry name" value="Carboxypeptidase regulatory domain-like"/>
    <property type="match status" value="1"/>
</dbReference>
<comment type="caution">
    <text evidence="13">The sequence shown here is derived from an EMBL/GenBank/DDBJ whole genome shotgun (WGS) entry which is preliminary data.</text>
</comment>
<dbReference type="InterPro" id="IPR012910">
    <property type="entry name" value="Plug_dom"/>
</dbReference>
<feature type="domain" description="TonB-dependent receptor plug" evidence="12">
    <location>
        <begin position="117"/>
        <end position="221"/>
    </location>
</feature>
<keyword evidence="5 9" id="KW-0798">TonB box</keyword>